<evidence type="ECO:0000313" key="3">
    <source>
        <dbReference type="Proteomes" id="UP000007431"/>
    </source>
</evidence>
<protein>
    <submittedName>
        <fullName evidence="2">Uncharacterized protein</fullName>
    </submittedName>
</protein>
<reference evidence="2 3" key="1">
    <citation type="journal article" date="2010" name="Nat. Biotechnol.">
        <title>Genome sequence of the model mushroom Schizophyllum commune.</title>
        <authorList>
            <person name="Ohm R.A."/>
            <person name="de Jong J.F."/>
            <person name="Lugones L.G."/>
            <person name="Aerts A."/>
            <person name="Kothe E."/>
            <person name="Stajich J.E."/>
            <person name="de Vries R.P."/>
            <person name="Record E."/>
            <person name="Levasseur A."/>
            <person name="Baker S.E."/>
            <person name="Bartholomew K.A."/>
            <person name="Coutinho P.M."/>
            <person name="Erdmann S."/>
            <person name="Fowler T.J."/>
            <person name="Gathman A.C."/>
            <person name="Lombard V."/>
            <person name="Henrissat B."/>
            <person name="Knabe N."/>
            <person name="Kuees U."/>
            <person name="Lilly W.W."/>
            <person name="Lindquist E."/>
            <person name="Lucas S."/>
            <person name="Magnuson J.K."/>
            <person name="Piumi F."/>
            <person name="Raudaskoski M."/>
            <person name="Salamov A."/>
            <person name="Schmutz J."/>
            <person name="Schwarze F.W.M.R."/>
            <person name="vanKuyk P.A."/>
            <person name="Horton J.S."/>
            <person name="Grigoriev I.V."/>
            <person name="Woesten H.A.B."/>
        </authorList>
    </citation>
    <scope>NUCLEOTIDE SEQUENCE [LARGE SCALE GENOMIC DNA]</scope>
    <source>
        <strain evidence="3">H4-8 / FGSC 9210</strain>
    </source>
</reference>
<feature type="compositionally biased region" description="Polar residues" evidence="1">
    <location>
        <begin position="1"/>
        <end position="32"/>
    </location>
</feature>
<keyword evidence="3" id="KW-1185">Reference proteome</keyword>
<organism evidence="3">
    <name type="scientific">Schizophyllum commune (strain H4-8 / FGSC 9210)</name>
    <name type="common">Split gill fungus</name>
    <dbReference type="NCBI Taxonomy" id="578458"/>
    <lineage>
        <taxon>Eukaryota</taxon>
        <taxon>Fungi</taxon>
        <taxon>Dikarya</taxon>
        <taxon>Basidiomycota</taxon>
        <taxon>Agaricomycotina</taxon>
        <taxon>Agaricomycetes</taxon>
        <taxon>Agaricomycetidae</taxon>
        <taxon>Agaricales</taxon>
        <taxon>Schizophyllaceae</taxon>
        <taxon>Schizophyllum</taxon>
    </lineage>
</organism>
<dbReference type="InParanoid" id="D8Q721"/>
<accession>D8Q721</accession>
<dbReference type="AlphaFoldDB" id="D8Q721"/>
<dbReference type="GeneID" id="9592503"/>
<dbReference type="RefSeq" id="XP_003031242.1">
    <property type="nucleotide sequence ID" value="XM_003031196.1"/>
</dbReference>
<name>D8Q721_SCHCM</name>
<dbReference type="EMBL" id="GL377307">
    <property type="protein sequence ID" value="EFI96339.1"/>
    <property type="molecule type" value="Genomic_DNA"/>
</dbReference>
<gene>
    <name evidence="2" type="ORF">SCHCODRAFT_109600</name>
</gene>
<dbReference type="HOGENOM" id="CLU_1504290_0_0_1"/>
<sequence>MQPTSTRDTQPTSSHYDQPTSTHYDQPTSTHYDQPTSTRDTQPTSTRDTQTTSTRDTQTTCSCGPDFSADQILRQQHHVPANSARPPSLSTLAHSRHDSPSLSTIAHSRHDYLQETLDVLSDETLYLPFTEMRNALADEMLNMLYDETLNEPTNGATIVCPLAEALPPWCLLVHRRRCA</sequence>
<feature type="compositionally biased region" description="Low complexity" evidence="1">
    <location>
        <begin position="33"/>
        <end position="60"/>
    </location>
</feature>
<proteinExistence type="predicted"/>
<feature type="region of interest" description="Disordered" evidence="1">
    <location>
        <begin position="78"/>
        <end position="101"/>
    </location>
</feature>
<dbReference type="VEuPathDB" id="FungiDB:SCHCODRAFT_02504762"/>
<dbReference type="Proteomes" id="UP000007431">
    <property type="component" value="Unassembled WGS sequence"/>
</dbReference>
<feature type="non-terminal residue" evidence="2">
    <location>
        <position position="179"/>
    </location>
</feature>
<evidence type="ECO:0000256" key="1">
    <source>
        <dbReference type="SAM" id="MobiDB-lite"/>
    </source>
</evidence>
<dbReference type="KEGG" id="scm:SCHCO_02504762"/>
<feature type="region of interest" description="Disordered" evidence="1">
    <location>
        <begin position="1"/>
        <end position="62"/>
    </location>
</feature>
<evidence type="ECO:0000313" key="2">
    <source>
        <dbReference type="EMBL" id="EFI96339.1"/>
    </source>
</evidence>